<feature type="region of interest" description="Disordered" evidence="2">
    <location>
        <begin position="44"/>
        <end position="104"/>
    </location>
</feature>
<dbReference type="RefSeq" id="XP_044658911.1">
    <property type="nucleotide sequence ID" value="XM_044802976.1"/>
</dbReference>
<dbReference type="AlphaFoldDB" id="A0A9P3CHD2"/>
<gene>
    <name evidence="3" type="ORF">CKM354_000762200</name>
</gene>
<evidence type="ECO:0000256" key="1">
    <source>
        <dbReference type="SAM" id="Coils"/>
    </source>
</evidence>
<comment type="caution">
    <text evidence="3">The sequence shown here is derived from an EMBL/GenBank/DDBJ whole genome shotgun (WGS) entry which is preliminary data.</text>
</comment>
<evidence type="ECO:0000256" key="2">
    <source>
        <dbReference type="SAM" id="MobiDB-lite"/>
    </source>
</evidence>
<keyword evidence="4" id="KW-1185">Reference proteome</keyword>
<name>A0A9P3CHD2_9PEZI</name>
<reference evidence="3 4" key="1">
    <citation type="submission" date="2021-01" db="EMBL/GenBank/DDBJ databases">
        <title>Cercospora kikuchii MAFF 305040 whole genome shotgun sequence.</title>
        <authorList>
            <person name="Kashiwa T."/>
            <person name="Suzuki T."/>
        </authorList>
    </citation>
    <scope>NUCLEOTIDE SEQUENCE [LARGE SCALE GENOMIC DNA]</scope>
    <source>
        <strain evidence="3 4">MAFF 305040</strain>
    </source>
</reference>
<protein>
    <submittedName>
        <fullName evidence="3">Uncharacterized protein</fullName>
    </submittedName>
</protein>
<sequence>MTRQQIVDQINALSREITQIERNRGNESAELQRCNGNLQAIKNQRIHEKDVQGKNRQRLDHATWPNRRDISRSKLEQMDAGVKRRKENRDKLQQKLDASSQQRR</sequence>
<feature type="coiled-coil region" evidence="1">
    <location>
        <begin position="3"/>
        <end position="30"/>
    </location>
</feature>
<dbReference type="GeneID" id="68293197"/>
<dbReference type="Proteomes" id="UP000825890">
    <property type="component" value="Unassembled WGS sequence"/>
</dbReference>
<keyword evidence="1" id="KW-0175">Coiled coil</keyword>
<accession>A0A9P3CHD2</accession>
<evidence type="ECO:0000313" key="4">
    <source>
        <dbReference type="Proteomes" id="UP000825890"/>
    </source>
</evidence>
<proteinExistence type="predicted"/>
<feature type="compositionally biased region" description="Basic and acidic residues" evidence="2">
    <location>
        <begin position="45"/>
        <end position="77"/>
    </location>
</feature>
<evidence type="ECO:0000313" key="3">
    <source>
        <dbReference type="EMBL" id="GIZ44424.1"/>
    </source>
</evidence>
<organism evidence="3 4">
    <name type="scientific">Cercospora kikuchii</name>
    <dbReference type="NCBI Taxonomy" id="84275"/>
    <lineage>
        <taxon>Eukaryota</taxon>
        <taxon>Fungi</taxon>
        <taxon>Dikarya</taxon>
        <taxon>Ascomycota</taxon>
        <taxon>Pezizomycotina</taxon>
        <taxon>Dothideomycetes</taxon>
        <taxon>Dothideomycetidae</taxon>
        <taxon>Mycosphaerellales</taxon>
        <taxon>Mycosphaerellaceae</taxon>
        <taxon>Cercospora</taxon>
    </lineage>
</organism>
<dbReference type="EMBL" id="BOLY01000004">
    <property type="protein sequence ID" value="GIZ44424.1"/>
    <property type="molecule type" value="Genomic_DNA"/>
</dbReference>